<dbReference type="Proteomes" id="UP000077202">
    <property type="component" value="Unassembled WGS sequence"/>
</dbReference>
<feature type="region of interest" description="Disordered" evidence="1">
    <location>
        <begin position="170"/>
        <end position="213"/>
    </location>
</feature>
<reference evidence="2" key="1">
    <citation type="submission" date="2016-03" db="EMBL/GenBank/DDBJ databases">
        <title>Mechanisms controlling the formation of the plant cell surface in tip-growing cells are functionally conserved among land plants.</title>
        <authorList>
            <person name="Honkanen S."/>
            <person name="Jones V.A."/>
            <person name="Morieri G."/>
            <person name="Champion C."/>
            <person name="Hetherington A.J."/>
            <person name="Kelly S."/>
            <person name="Saint-Marcoux D."/>
            <person name="Proust H."/>
            <person name="Prescott H."/>
            <person name="Dolan L."/>
        </authorList>
    </citation>
    <scope>NUCLEOTIDE SEQUENCE [LARGE SCALE GENOMIC DNA]</scope>
    <source>
        <tissue evidence="2">Whole gametophyte</tissue>
    </source>
</reference>
<dbReference type="EMBL" id="LVLJ01000396">
    <property type="protein sequence ID" value="OAE34498.1"/>
    <property type="molecule type" value="Genomic_DNA"/>
</dbReference>
<feature type="region of interest" description="Disordered" evidence="1">
    <location>
        <begin position="41"/>
        <end position="113"/>
    </location>
</feature>
<accession>A0A176WMX5</accession>
<evidence type="ECO:0000313" key="2">
    <source>
        <dbReference type="EMBL" id="OAE34498.1"/>
    </source>
</evidence>
<feature type="compositionally biased region" description="Basic and acidic residues" evidence="1">
    <location>
        <begin position="87"/>
        <end position="105"/>
    </location>
</feature>
<name>A0A176WMX5_MARPO</name>
<organism evidence="2 3">
    <name type="scientific">Marchantia polymorpha subsp. ruderalis</name>
    <dbReference type="NCBI Taxonomy" id="1480154"/>
    <lineage>
        <taxon>Eukaryota</taxon>
        <taxon>Viridiplantae</taxon>
        <taxon>Streptophyta</taxon>
        <taxon>Embryophyta</taxon>
        <taxon>Marchantiophyta</taxon>
        <taxon>Marchantiopsida</taxon>
        <taxon>Marchantiidae</taxon>
        <taxon>Marchantiales</taxon>
        <taxon>Marchantiaceae</taxon>
        <taxon>Marchantia</taxon>
    </lineage>
</organism>
<proteinExistence type="predicted"/>
<feature type="compositionally biased region" description="Basic and acidic residues" evidence="1">
    <location>
        <begin position="41"/>
        <end position="55"/>
    </location>
</feature>
<keyword evidence="3" id="KW-1185">Reference proteome</keyword>
<feature type="compositionally biased region" description="Basic and acidic residues" evidence="1">
    <location>
        <begin position="202"/>
        <end position="213"/>
    </location>
</feature>
<protein>
    <submittedName>
        <fullName evidence="2">Uncharacterized protein</fullName>
    </submittedName>
</protein>
<evidence type="ECO:0000256" key="1">
    <source>
        <dbReference type="SAM" id="MobiDB-lite"/>
    </source>
</evidence>
<sequence>MVESEPLSQTTVTMAIHISQCREAMDFKTYSFRRSHRPFLFERKKDKHEVKDKDKDKKKKKKGAAMYLPREQLRRVSVPKSKTPNRKHNEAAPHEPEGTLGRDPESAQGAAADESVWALEEHVETRDGFGLKYSALSPAASRIAASDTDIHWPSRKSDFIRSCRLTAEHSPSGASGATWTDTRVKTHVPRTDGSSPSAAVRPRSDAEAMPKLARSRDATFVRRTNSAGGLACSAAGVGEDFSTSLRVPREGQISVGRAANSNPAADAGHAHVGPGFAFLTYLQVASGGVGSGRGGRAMSVSSFFTSAVSVVDRRSFVSRRARAPRASGSPKLEKSFLRDEARPGAARMECVSSSSTAIAPEIAKPSANSSSFRARSSLPNLERTFYFGRGNGRLGPLGGSSPYETSYEPGRGIIDRDGSFSASKWDPILRESCSMMSRGGDYRPGWVIFSKQMGSDTTRELFDDEPGRGL</sequence>
<comment type="caution">
    <text evidence="2">The sequence shown here is derived from an EMBL/GenBank/DDBJ whole genome shotgun (WGS) entry which is preliminary data.</text>
</comment>
<gene>
    <name evidence="2" type="ORF">AXG93_1299s1110</name>
</gene>
<evidence type="ECO:0000313" key="3">
    <source>
        <dbReference type="Proteomes" id="UP000077202"/>
    </source>
</evidence>
<dbReference type="AlphaFoldDB" id="A0A176WMX5"/>
<feature type="compositionally biased region" description="Polar residues" evidence="1">
    <location>
        <begin position="172"/>
        <end position="181"/>
    </location>
</feature>